<dbReference type="AlphaFoldDB" id="A0AAU9PEA2"/>
<sequence length="89" mass="10086">MTKEGDELKDQMDDIENKAKTLTMVSILEARLKMVEDVQKNRVDSWDKTKLEQALKKFKGGEHVSEKVGEENVEDQDVEGSKKGDDMAS</sequence>
<reference evidence="2 3" key="1">
    <citation type="submission" date="2022-01" db="EMBL/GenBank/DDBJ databases">
        <authorList>
            <person name="Xiong W."/>
            <person name="Schranz E."/>
        </authorList>
    </citation>
    <scope>NUCLEOTIDE SEQUENCE [LARGE SCALE GENOMIC DNA]</scope>
</reference>
<comment type="caution">
    <text evidence="2">The sequence shown here is derived from an EMBL/GenBank/DDBJ whole genome shotgun (WGS) entry which is preliminary data.</text>
</comment>
<feature type="compositionally biased region" description="Basic and acidic residues" evidence="1">
    <location>
        <begin position="79"/>
        <end position="89"/>
    </location>
</feature>
<dbReference type="Proteomes" id="UP001157418">
    <property type="component" value="Unassembled WGS sequence"/>
</dbReference>
<evidence type="ECO:0000313" key="2">
    <source>
        <dbReference type="EMBL" id="CAH1448377.1"/>
    </source>
</evidence>
<evidence type="ECO:0000313" key="3">
    <source>
        <dbReference type="Proteomes" id="UP001157418"/>
    </source>
</evidence>
<organism evidence="2 3">
    <name type="scientific">Lactuca virosa</name>
    <dbReference type="NCBI Taxonomy" id="75947"/>
    <lineage>
        <taxon>Eukaryota</taxon>
        <taxon>Viridiplantae</taxon>
        <taxon>Streptophyta</taxon>
        <taxon>Embryophyta</taxon>
        <taxon>Tracheophyta</taxon>
        <taxon>Spermatophyta</taxon>
        <taxon>Magnoliopsida</taxon>
        <taxon>eudicotyledons</taxon>
        <taxon>Gunneridae</taxon>
        <taxon>Pentapetalae</taxon>
        <taxon>asterids</taxon>
        <taxon>campanulids</taxon>
        <taxon>Asterales</taxon>
        <taxon>Asteraceae</taxon>
        <taxon>Cichorioideae</taxon>
        <taxon>Cichorieae</taxon>
        <taxon>Lactucinae</taxon>
        <taxon>Lactuca</taxon>
    </lineage>
</organism>
<proteinExistence type="predicted"/>
<dbReference type="EMBL" id="CAKMRJ010005634">
    <property type="protein sequence ID" value="CAH1448377.1"/>
    <property type="molecule type" value="Genomic_DNA"/>
</dbReference>
<feature type="region of interest" description="Disordered" evidence="1">
    <location>
        <begin position="58"/>
        <end position="89"/>
    </location>
</feature>
<feature type="compositionally biased region" description="Basic and acidic residues" evidence="1">
    <location>
        <begin position="58"/>
        <end position="70"/>
    </location>
</feature>
<gene>
    <name evidence="2" type="ORF">LVIROSA_LOCUS33931</name>
</gene>
<keyword evidence="3" id="KW-1185">Reference proteome</keyword>
<evidence type="ECO:0000256" key="1">
    <source>
        <dbReference type="SAM" id="MobiDB-lite"/>
    </source>
</evidence>
<accession>A0AAU9PEA2</accession>
<name>A0AAU9PEA2_9ASTR</name>
<protein>
    <submittedName>
        <fullName evidence="2">Uncharacterized protein</fullName>
    </submittedName>
</protein>